<dbReference type="PANTHER" id="PTHR42832">
    <property type="entry name" value="AMINO ACID AMINOTRANSFERASE"/>
    <property type="match status" value="1"/>
</dbReference>
<protein>
    <submittedName>
        <fullName evidence="5">Aspartate aminotransferase</fullName>
    </submittedName>
</protein>
<keyword evidence="3" id="KW-0808">Transferase</keyword>
<dbReference type="InterPro" id="IPR015422">
    <property type="entry name" value="PyrdxlP-dep_Trfase_small"/>
</dbReference>
<dbReference type="RefSeq" id="WP_271221087.1">
    <property type="nucleotide sequence ID" value="NZ_BAAAVD010000008.1"/>
</dbReference>
<feature type="domain" description="Aminotransferase class I/classII large" evidence="4">
    <location>
        <begin position="47"/>
        <end position="385"/>
    </location>
</feature>
<comment type="cofactor">
    <cofactor evidence="1">
        <name>pyridoxal 5'-phosphate</name>
        <dbReference type="ChEBI" id="CHEBI:597326"/>
    </cofactor>
</comment>
<evidence type="ECO:0000259" key="4">
    <source>
        <dbReference type="Pfam" id="PF00155"/>
    </source>
</evidence>
<keyword evidence="6" id="KW-1185">Reference proteome</keyword>
<evidence type="ECO:0000256" key="3">
    <source>
        <dbReference type="ARBA" id="ARBA00022679"/>
    </source>
</evidence>
<organism evidence="5 6">
    <name type="scientific">Streptosporangium carneum</name>
    <dbReference type="NCBI Taxonomy" id="47481"/>
    <lineage>
        <taxon>Bacteria</taxon>
        <taxon>Bacillati</taxon>
        <taxon>Actinomycetota</taxon>
        <taxon>Actinomycetes</taxon>
        <taxon>Streptosporangiales</taxon>
        <taxon>Streptosporangiaceae</taxon>
        <taxon>Streptosporangium</taxon>
    </lineage>
</organism>
<dbReference type="InterPro" id="IPR015424">
    <property type="entry name" value="PyrdxlP-dep_Trfase"/>
</dbReference>
<dbReference type="PANTHER" id="PTHR42832:SF3">
    <property type="entry name" value="L-GLUTAMINE--4-(METHYLSULFANYL)-2-OXOBUTANOATE AMINOTRANSFERASE"/>
    <property type="match status" value="1"/>
</dbReference>
<evidence type="ECO:0000313" key="5">
    <source>
        <dbReference type="EMBL" id="GLK12771.1"/>
    </source>
</evidence>
<comment type="caution">
    <text evidence="5">The sequence shown here is derived from an EMBL/GenBank/DDBJ whole genome shotgun (WGS) entry which is preliminary data.</text>
</comment>
<dbReference type="InterPro" id="IPR050881">
    <property type="entry name" value="LL-DAP_aminotransferase"/>
</dbReference>
<evidence type="ECO:0000313" key="6">
    <source>
        <dbReference type="Proteomes" id="UP001143474"/>
    </source>
</evidence>
<dbReference type="InterPro" id="IPR004839">
    <property type="entry name" value="Aminotransferase_I/II_large"/>
</dbReference>
<sequence length="403" mass="42194">MSSPVRSAFARLRELLDGISPPDGLDHVQLHLGESRLATPAIEPALLAEPAGWTRYPQLGGSAELRAAYTGWLERRFGVGESLGDGRTAVEPTPGTKQAVAVAIALATARHRGAGAPSVIMPNPYYPTYRAGAEAVGARPVFYTLDRPGDISPVEASVHAAGGRAAAIVVCNPGNPRGEILPSDALRALAKTAAVAGAWLIVDECYTDVSYGPLPTGYLSLVAEDSVEPVPHLVLHSLSKRSGAPGLRSGFAAGDPASVAAYADYNRACGVSTPAPVNAVATALWSDDEHVSAARSGLAANWALADELLREVPGYRRADAGFFLWLPVADDEEIARRLWREHALTVMPGRYLAGEGADGTNPGAGHVRIALVHGEPLMREALTRLRDAQAPATTAGPAPAKER</sequence>
<dbReference type="SUPFAM" id="SSF53383">
    <property type="entry name" value="PLP-dependent transferases"/>
    <property type="match status" value="1"/>
</dbReference>
<dbReference type="Gene3D" id="3.40.640.10">
    <property type="entry name" value="Type I PLP-dependent aspartate aminotransferase-like (Major domain)"/>
    <property type="match status" value="1"/>
</dbReference>
<dbReference type="Gene3D" id="3.90.1150.10">
    <property type="entry name" value="Aspartate Aminotransferase, domain 1"/>
    <property type="match status" value="1"/>
</dbReference>
<proteinExistence type="predicted"/>
<reference evidence="5" key="1">
    <citation type="journal article" date="2014" name="Int. J. Syst. Evol. Microbiol.">
        <title>Complete genome sequence of Corynebacterium casei LMG S-19264T (=DSM 44701T), isolated from a smear-ripened cheese.</title>
        <authorList>
            <consortium name="US DOE Joint Genome Institute (JGI-PGF)"/>
            <person name="Walter F."/>
            <person name="Albersmeier A."/>
            <person name="Kalinowski J."/>
            <person name="Ruckert C."/>
        </authorList>
    </citation>
    <scope>NUCLEOTIDE SEQUENCE</scope>
    <source>
        <strain evidence="5">VKM Ac-2007</strain>
    </source>
</reference>
<dbReference type="Proteomes" id="UP001143474">
    <property type="component" value="Unassembled WGS sequence"/>
</dbReference>
<name>A0A9W6I7E2_9ACTN</name>
<dbReference type="Pfam" id="PF00155">
    <property type="entry name" value="Aminotran_1_2"/>
    <property type="match status" value="1"/>
</dbReference>
<dbReference type="GO" id="GO:0008483">
    <property type="term" value="F:transaminase activity"/>
    <property type="evidence" value="ECO:0007669"/>
    <property type="project" value="UniProtKB-KW"/>
</dbReference>
<gene>
    <name evidence="5" type="ORF">GCM10017600_61810</name>
</gene>
<dbReference type="AlphaFoldDB" id="A0A9W6I7E2"/>
<evidence type="ECO:0000256" key="1">
    <source>
        <dbReference type="ARBA" id="ARBA00001933"/>
    </source>
</evidence>
<keyword evidence="2 5" id="KW-0032">Aminotransferase</keyword>
<dbReference type="CDD" id="cd00609">
    <property type="entry name" value="AAT_like"/>
    <property type="match status" value="1"/>
</dbReference>
<dbReference type="InterPro" id="IPR015421">
    <property type="entry name" value="PyrdxlP-dep_Trfase_major"/>
</dbReference>
<dbReference type="EMBL" id="BSEV01000018">
    <property type="protein sequence ID" value="GLK12771.1"/>
    <property type="molecule type" value="Genomic_DNA"/>
</dbReference>
<dbReference type="GO" id="GO:0030170">
    <property type="term" value="F:pyridoxal phosphate binding"/>
    <property type="evidence" value="ECO:0007669"/>
    <property type="project" value="InterPro"/>
</dbReference>
<evidence type="ECO:0000256" key="2">
    <source>
        <dbReference type="ARBA" id="ARBA00022576"/>
    </source>
</evidence>
<reference evidence="5" key="2">
    <citation type="submission" date="2023-01" db="EMBL/GenBank/DDBJ databases">
        <authorList>
            <person name="Sun Q."/>
            <person name="Evtushenko L."/>
        </authorList>
    </citation>
    <scope>NUCLEOTIDE SEQUENCE</scope>
    <source>
        <strain evidence="5">VKM Ac-2007</strain>
    </source>
</reference>
<accession>A0A9W6I7E2</accession>